<dbReference type="EMBL" id="JADNYJ010000045">
    <property type="protein sequence ID" value="KAF8900874.1"/>
    <property type="molecule type" value="Genomic_DNA"/>
</dbReference>
<feature type="compositionally biased region" description="Acidic residues" evidence="1">
    <location>
        <begin position="326"/>
        <end position="348"/>
    </location>
</feature>
<proteinExistence type="predicted"/>
<dbReference type="OrthoDB" id="4743193at2759"/>
<protein>
    <recommendedName>
        <fullName evidence="2">DUF6589 domain-containing protein</fullName>
    </recommendedName>
</protein>
<keyword evidence="4" id="KW-1185">Reference proteome</keyword>
<evidence type="ECO:0000313" key="4">
    <source>
        <dbReference type="Proteomes" id="UP000724874"/>
    </source>
</evidence>
<accession>A0A9P5NPN3</accession>
<feature type="region of interest" description="Disordered" evidence="1">
    <location>
        <begin position="323"/>
        <end position="348"/>
    </location>
</feature>
<organism evidence="3 4">
    <name type="scientific">Gymnopilus junonius</name>
    <name type="common">Spectacular rustgill mushroom</name>
    <name type="synonym">Gymnopilus spectabilis subsp. junonius</name>
    <dbReference type="NCBI Taxonomy" id="109634"/>
    <lineage>
        <taxon>Eukaryota</taxon>
        <taxon>Fungi</taxon>
        <taxon>Dikarya</taxon>
        <taxon>Basidiomycota</taxon>
        <taxon>Agaricomycotina</taxon>
        <taxon>Agaricomycetes</taxon>
        <taxon>Agaricomycetidae</taxon>
        <taxon>Agaricales</taxon>
        <taxon>Agaricineae</taxon>
        <taxon>Hymenogastraceae</taxon>
        <taxon>Gymnopilus</taxon>
    </lineage>
</organism>
<feature type="domain" description="DUF6589" evidence="2">
    <location>
        <begin position="21"/>
        <end position="152"/>
    </location>
</feature>
<dbReference type="AlphaFoldDB" id="A0A9P5NPN3"/>
<name>A0A9P5NPN3_GYMJU</name>
<dbReference type="Proteomes" id="UP000724874">
    <property type="component" value="Unassembled WGS sequence"/>
</dbReference>
<reference evidence="3" key="1">
    <citation type="submission" date="2020-11" db="EMBL/GenBank/DDBJ databases">
        <authorList>
            <consortium name="DOE Joint Genome Institute"/>
            <person name="Ahrendt S."/>
            <person name="Riley R."/>
            <person name="Andreopoulos W."/>
            <person name="LaButti K."/>
            <person name="Pangilinan J."/>
            <person name="Ruiz-duenas F.J."/>
            <person name="Barrasa J.M."/>
            <person name="Sanchez-Garcia M."/>
            <person name="Camarero S."/>
            <person name="Miyauchi S."/>
            <person name="Serrano A."/>
            <person name="Linde D."/>
            <person name="Babiker R."/>
            <person name="Drula E."/>
            <person name="Ayuso-Fernandez I."/>
            <person name="Pacheco R."/>
            <person name="Padilla G."/>
            <person name="Ferreira P."/>
            <person name="Barriuso J."/>
            <person name="Kellner H."/>
            <person name="Castanera R."/>
            <person name="Alfaro M."/>
            <person name="Ramirez L."/>
            <person name="Pisabarro A.G."/>
            <person name="Kuo A."/>
            <person name="Tritt A."/>
            <person name="Lipzen A."/>
            <person name="He G."/>
            <person name="Yan M."/>
            <person name="Ng V."/>
            <person name="Cullen D."/>
            <person name="Martin F."/>
            <person name="Rosso M.-N."/>
            <person name="Henrissat B."/>
            <person name="Hibbett D."/>
            <person name="Martinez A.T."/>
            <person name="Grigoriev I.V."/>
        </authorList>
    </citation>
    <scope>NUCLEOTIDE SEQUENCE</scope>
    <source>
        <strain evidence="3">AH 44721</strain>
    </source>
</reference>
<evidence type="ECO:0000256" key="1">
    <source>
        <dbReference type="SAM" id="MobiDB-lite"/>
    </source>
</evidence>
<evidence type="ECO:0000313" key="3">
    <source>
        <dbReference type="EMBL" id="KAF8900874.1"/>
    </source>
</evidence>
<comment type="caution">
    <text evidence="3">The sequence shown here is derived from an EMBL/GenBank/DDBJ whole genome shotgun (WGS) entry which is preliminary data.</text>
</comment>
<evidence type="ECO:0000259" key="2">
    <source>
        <dbReference type="Pfam" id="PF20231"/>
    </source>
</evidence>
<dbReference type="InterPro" id="IPR046496">
    <property type="entry name" value="DUF6589"/>
</dbReference>
<sequence>MTNSMNGSFYMILFTLDLNISEDTKVILVFGDLLTGKHIRSLLESCTEEWTLWQRFQFCIYVMGLFHLKMAAADAMWHIFIHPKKTRTPTDENSLIELMHEVIQHIGIVAHLDCWHIEAKKQIPGVENLDDFAAKKLTSETLQEMTRKISKESIAKLLHALNYGDIGCVETCFMPWAFIFQGCGKHKYASELWRYLENIHFVYPPGLSHVIQMNILCNPTGKRHAFRAIDWLVEHNNLYTKYLNHQKARILDESPLLEMFCLEHKTTCHSPPKMKVTFAKLSTYMVEHNSNMFVAGQKTKYIVPDTMGKGLQAMVFEKENRNEMMGDGETEDQDDEADVIDDDGSLDV</sequence>
<feature type="domain" description="DUF6589" evidence="2">
    <location>
        <begin position="157"/>
        <end position="249"/>
    </location>
</feature>
<dbReference type="Pfam" id="PF20231">
    <property type="entry name" value="DUF6589"/>
    <property type="match status" value="2"/>
</dbReference>
<gene>
    <name evidence="3" type="ORF">CPB84DRAFT_1815332</name>
</gene>